<organism evidence="2 3">
    <name type="scientific">Porcincola intestinalis</name>
    <dbReference type="NCBI Taxonomy" id="2606632"/>
    <lineage>
        <taxon>Bacteria</taxon>
        <taxon>Bacillati</taxon>
        <taxon>Bacillota</taxon>
        <taxon>Clostridia</taxon>
        <taxon>Lachnospirales</taxon>
        <taxon>Lachnospiraceae</taxon>
        <taxon>Porcincola</taxon>
    </lineage>
</organism>
<dbReference type="RefSeq" id="WP_154527286.1">
    <property type="nucleotide sequence ID" value="NZ_VULZ01000018.1"/>
</dbReference>
<keyword evidence="3" id="KW-1185">Reference proteome</keyword>
<dbReference type="AlphaFoldDB" id="A0A6L5XBR4"/>
<evidence type="ECO:0000313" key="3">
    <source>
        <dbReference type="Proteomes" id="UP000481852"/>
    </source>
</evidence>
<name>A0A6L5XBR4_9FIRM</name>
<sequence length="355" mass="39705">MNYEQFLEQIKEDLTARFVTDLPPEYADVRIGIRDVEKLQGESYRGLSFRNGDSRVEVDLNLNPAFQAYEAGKPFQDLVKDVQMQIMEALDRTPKIDIDELSKYETIKPKLMMEIISQKGNEDKLQKIPHQKVEDLALIYRVDMGGSADGRMTSVVTNRQLEAFGITAEQLHQDALENAPITHPASLCSMREVMAEMTGTEPEEPAMLVATVEDGFMGASVIQYPGFMEQAAEQVGGDLFVLPSSIHEVLLIPDDGKADFHDLEAMVQSINEAQVAPEERLSDHVYHYDKTNRVFELAEKTAARNLAQEREKKAARDGAEKKPSVLAQLGERKKEATGHEPKAKTSERTAPEAAL</sequence>
<feature type="region of interest" description="Disordered" evidence="1">
    <location>
        <begin position="308"/>
        <end position="355"/>
    </location>
</feature>
<dbReference type="Proteomes" id="UP000481852">
    <property type="component" value="Unassembled WGS sequence"/>
</dbReference>
<proteinExistence type="predicted"/>
<feature type="compositionally biased region" description="Basic and acidic residues" evidence="1">
    <location>
        <begin position="330"/>
        <end position="355"/>
    </location>
</feature>
<gene>
    <name evidence="2" type="ORF">FYJ35_12985</name>
</gene>
<reference evidence="2 3" key="1">
    <citation type="submission" date="2019-08" db="EMBL/GenBank/DDBJ databases">
        <title>In-depth cultivation of the pig gut microbiome towards novel bacterial diversity and tailored functional studies.</title>
        <authorList>
            <person name="Wylensek D."/>
            <person name="Hitch T.C.A."/>
            <person name="Clavel T."/>
        </authorList>
    </citation>
    <scope>NUCLEOTIDE SEQUENCE [LARGE SCALE GENOMIC DNA]</scope>
    <source>
        <strain evidence="2 3">Oil+RF-744-WCA-WT-11</strain>
    </source>
</reference>
<dbReference type="InterPro" id="IPR043743">
    <property type="entry name" value="DUF5688"/>
</dbReference>
<comment type="caution">
    <text evidence="2">The sequence shown here is derived from an EMBL/GenBank/DDBJ whole genome shotgun (WGS) entry which is preliminary data.</text>
</comment>
<dbReference type="Pfam" id="PF18941">
    <property type="entry name" value="DUF5688"/>
    <property type="match status" value="1"/>
</dbReference>
<dbReference type="EMBL" id="VULZ01000018">
    <property type="protein sequence ID" value="MSS15932.1"/>
    <property type="molecule type" value="Genomic_DNA"/>
</dbReference>
<evidence type="ECO:0000313" key="2">
    <source>
        <dbReference type="EMBL" id="MSS15932.1"/>
    </source>
</evidence>
<evidence type="ECO:0000256" key="1">
    <source>
        <dbReference type="SAM" id="MobiDB-lite"/>
    </source>
</evidence>
<feature type="compositionally biased region" description="Basic and acidic residues" evidence="1">
    <location>
        <begin position="308"/>
        <end position="323"/>
    </location>
</feature>
<protein>
    <submittedName>
        <fullName evidence="2">Uncharacterized protein</fullName>
    </submittedName>
</protein>
<accession>A0A6L5XBR4</accession>